<gene>
    <name evidence="1" type="ORF">ACAOBT_LOCUS11844</name>
</gene>
<name>A0A9P0KM62_ACAOB</name>
<protein>
    <submittedName>
        <fullName evidence="1">Uncharacterized protein</fullName>
    </submittedName>
</protein>
<accession>A0A9P0KM62</accession>
<evidence type="ECO:0000313" key="2">
    <source>
        <dbReference type="Proteomes" id="UP001152888"/>
    </source>
</evidence>
<sequence length="137" mass="15532">MVITKPSDAPTETPKNSKCLRTTNEELKQEIKIFCEKVNSYSQLLIEKDRLIEQLVNENTRFQDQLNLLSANITEKETVVGSLKKLNTSIDIIEKSSMTSTSYSQIVKKTYATNSKEIPLKSIVIIPSQQQKKPQDA</sequence>
<keyword evidence="2" id="KW-1185">Reference proteome</keyword>
<organism evidence="1 2">
    <name type="scientific">Acanthoscelides obtectus</name>
    <name type="common">Bean weevil</name>
    <name type="synonym">Bruchus obtectus</name>
    <dbReference type="NCBI Taxonomy" id="200917"/>
    <lineage>
        <taxon>Eukaryota</taxon>
        <taxon>Metazoa</taxon>
        <taxon>Ecdysozoa</taxon>
        <taxon>Arthropoda</taxon>
        <taxon>Hexapoda</taxon>
        <taxon>Insecta</taxon>
        <taxon>Pterygota</taxon>
        <taxon>Neoptera</taxon>
        <taxon>Endopterygota</taxon>
        <taxon>Coleoptera</taxon>
        <taxon>Polyphaga</taxon>
        <taxon>Cucujiformia</taxon>
        <taxon>Chrysomeloidea</taxon>
        <taxon>Chrysomelidae</taxon>
        <taxon>Bruchinae</taxon>
        <taxon>Bruchini</taxon>
        <taxon>Acanthoscelides</taxon>
    </lineage>
</organism>
<evidence type="ECO:0000313" key="1">
    <source>
        <dbReference type="EMBL" id="CAH1975910.1"/>
    </source>
</evidence>
<comment type="caution">
    <text evidence="1">The sequence shown here is derived from an EMBL/GenBank/DDBJ whole genome shotgun (WGS) entry which is preliminary data.</text>
</comment>
<dbReference type="OrthoDB" id="6805526at2759"/>
<reference evidence="1" key="1">
    <citation type="submission" date="2022-03" db="EMBL/GenBank/DDBJ databases">
        <authorList>
            <person name="Sayadi A."/>
        </authorList>
    </citation>
    <scope>NUCLEOTIDE SEQUENCE</scope>
</reference>
<proteinExistence type="predicted"/>
<dbReference type="EMBL" id="CAKOFQ010006841">
    <property type="protein sequence ID" value="CAH1975910.1"/>
    <property type="molecule type" value="Genomic_DNA"/>
</dbReference>
<dbReference type="Proteomes" id="UP001152888">
    <property type="component" value="Unassembled WGS sequence"/>
</dbReference>
<dbReference type="AlphaFoldDB" id="A0A9P0KM62"/>